<sequence>MEDDLFQNQNYQKKRIKDSLQESNIQLKKVADHLEESCHSEVLMANQNQIISQENNISQNTQNYQTYENEITPKNPKFKINSSNIGIVQQSLSPIIQTQSLFTHEKEQTSLFNQSQQDRNQDHFDELQMTFNDEQVKKSINQLKMQKDLKERQIISNRSNQKKKDGRAANDQMRMSVLNKNFLIYTNIYQKLRQFFQNKTLSGRTQLLKNKKIQFFINDLSDINNQTSQSQQFTNYFKIFNWITKCNLNLIKDIPTFNPQNQIILSLKIIIFLLNSLFYTYLSLALIFGALIHNIAFQVFFGLWGLEIIIKLNSSIYIKNEHIQNRQTIFKLYFQNEALYDIIPYFLLAITGGFPKNLKLTLQLISFIKTRNIVREFNIIQKQICMNTQKYYNVMQLIDLIFKLFILAHTLSCMWYLVGIIEKTFLDQDTWFDEGFSKQGDWWKIYVQSLYWSLTLMTTGSSLVETPLQAFFACFMMLFTTIIFGYFVSSIGLILAQNDEEKMNHRKDINIINKYMRQRKISKELQRVINLDIEYFYQKNYKKLQEQNQTVLDKLSMNLKEQLLNEYFGSVLNKINCLKSNFSPETLYKVSLQMQEAYYLPNQVFLYEENYESNSLYYIVEGEVELSRKIQEGSNVRQIISKLKKYDEFGHDSFFTGKSNGFQAKAKTFTTVIKLSRESFQSIVKENDKDWQNFNCIKDNILIYNDQKHLKINCSVCQKTQHLTINCPLLHFNRNDYLDKLTYFERIKQNRIKKARKKQKSKNTLINQQLIEEFQLLFQQQNVILTDKNTYIKSQFTSQSELNEIEDRSVNQLSNNELQNQHDLYSREDKTPIITSQFFNVSDSSSSNNNNNNNNNNKGPYSQQKSLTSYTKAFKSYLDFDQENNIQKFPSIEDQMKSPNISKREKDFKNNFQKQDSFKDRNFFSKTNSLDFKTISQYSRAVKSLLEYEQEVPREKEFKQSLFQNQDSFRDRSSTKNITKCNNVDFSLMVQNYQDSMCQNSSKLEGQERQKNEIRQQYPFSIESILERNQNYDKFYNRVQISTYKSFDEHQIYQQLFENPWLFEKQKDFNYYFPEGNCQFVITKYNRFLKRKSKQQQAKIKAKQAN</sequence>
<dbReference type="Gene3D" id="1.10.287.70">
    <property type="match status" value="1"/>
</dbReference>
<dbReference type="AlphaFoldDB" id="Q23KM8"/>
<keyword evidence="6" id="KW-1185">Reference proteome</keyword>
<dbReference type="KEGG" id="tet:TTHERM_01353190"/>
<dbReference type="Proteomes" id="UP000009168">
    <property type="component" value="Unassembled WGS sequence"/>
</dbReference>
<dbReference type="GO" id="GO:0005249">
    <property type="term" value="F:voltage-gated potassium channel activity"/>
    <property type="evidence" value="ECO:0007669"/>
    <property type="project" value="TreeGrafter"/>
</dbReference>
<dbReference type="OrthoDB" id="296750at2759"/>
<dbReference type="CDD" id="cd00038">
    <property type="entry name" value="CAP_ED"/>
    <property type="match status" value="1"/>
</dbReference>
<dbReference type="EMBL" id="GG662669">
    <property type="protein sequence ID" value="EAR97091.2"/>
    <property type="molecule type" value="Genomic_DNA"/>
</dbReference>
<dbReference type="GeneID" id="7845931"/>
<evidence type="ECO:0000259" key="4">
    <source>
        <dbReference type="PROSITE" id="PS50042"/>
    </source>
</evidence>
<dbReference type="GO" id="GO:0098855">
    <property type="term" value="C:HCN channel complex"/>
    <property type="evidence" value="ECO:0007669"/>
    <property type="project" value="TreeGrafter"/>
</dbReference>
<dbReference type="Pfam" id="PF00027">
    <property type="entry name" value="cNMP_binding"/>
    <property type="match status" value="1"/>
</dbReference>
<dbReference type="eggNOG" id="KOG0498">
    <property type="taxonomic scope" value="Eukaryota"/>
</dbReference>
<keyword evidence="3" id="KW-1133">Transmembrane helix</keyword>
<dbReference type="GO" id="GO:0003254">
    <property type="term" value="P:regulation of membrane depolarization"/>
    <property type="evidence" value="ECO:0007669"/>
    <property type="project" value="TreeGrafter"/>
</dbReference>
<keyword evidence="3" id="KW-0812">Transmembrane</keyword>
<organism evidence="5 6">
    <name type="scientific">Tetrahymena thermophila (strain SB210)</name>
    <dbReference type="NCBI Taxonomy" id="312017"/>
    <lineage>
        <taxon>Eukaryota</taxon>
        <taxon>Sar</taxon>
        <taxon>Alveolata</taxon>
        <taxon>Ciliophora</taxon>
        <taxon>Intramacronucleata</taxon>
        <taxon>Oligohymenophorea</taxon>
        <taxon>Hymenostomatida</taxon>
        <taxon>Tetrahymenina</taxon>
        <taxon>Tetrahymenidae</taxon>
        <taxon>Tetrahymena</taxon>
    </lineage>
</organism>
<feature type="transmembrane region" description="Helical" evidence="3">
    <location>
        <begin position="295"/>
        <end position="318"/>
    </location>
</feature>
<feature type="domain" description="Cyclic nucleotide-binding" evidence="4">
    <location>
        <begin position="578"/>
        <end position="684"/>
    </location>
</feature>
<dbReference type="PROSITE" id="PS50042">
    <property type="entry name" value="CNMP_BINDING_3"/>
    <property type="match status" value="1"/>
</dbReference>
<dbReference type="SUPFAM" id="SSF51206">
    <property type="entry name" value="cAMP-binding domain-like"/>
    <property type="match status" value="1"/>
</dbReference>
<dbReference type="HOGENOM" id="CLU_009864_1_0_1"/>
<feature type="compositionally biased region" description="Low complexity" evidence="2">
    <location>
        <begin position="844"/>
        <end position="857"/>
    </location>
</feature>
<accession>Q23KM8</accession>
<keyword evidence="3" id="KW-0472">Membrane</keyword>
<dbReference type="RefSeq" id="XP_001017336.2">
    <property type="nucleotide sequence ID" value="XM_001017336.2"/>
</dbReference>
<keyword evidence="1" id="KW-0175">Coiled coil</keyword>
<evidence type="ECO:0000256" key="3">
    <source>
        <dbReference type="SAM" id="Phobius"/>
    </source>
</evidence>
<evidence type="ECO:0000256" key="2">
    <source>
        <dbReference type="SAM" id="MobiDB-lite"/>
    </source>
</evidence>
<dbReference type="InterPro" id="IPR014710">
    <property type="entry name" value="RmlC-like_jellyroll"/>
</dbReference>
<feature type="transmembrane region" description="Helical" evidence="3">
    <location>
        <begin position="400"/>
        <end position="421"/>
    </location>
</feature>
<feature type="transmembrane region" description="Helical" evidence="3">
    <location>
        <begin position="442"/>
        <end position="464"/>
    </location>
</feature>
<name>Q23KM8_TETTS</name>
<dbReference type="Gene3D" id="1.10.287.630">
    <property type="entry name" value="Helix hairpin bin"/>
    <property type="match status" value="1"/>
</dbReference>
<feature type="transmembrane region" description="Helical" evidence="3">
    <location>
        <begin position="470"/>
        <end position="496"/>
    </location>
</feature>
<dbReference type="SMART" id="SM00100">
    <property type="entry name" value="cNMP"/>
    <property type="match status" value="1"/>
</dbReference>
<evidence type="ECO:0000256" key="1">
    <source>
        <dbReference type="SAM" id="Coils"/>
    </source>
</evidence>
<protein>
    <submittedName>
        <fullName evidence="5">Cyclic nucleotide-binding domain protein</fullName>
    </submittedName>
</protein>
<dbReference type="GO" id="GO:0035725">
    <property type="term" value="P:sodium ion transmembrane transport"/>
    <property type="evidence" value="ECO:0007669"/>
    <property type="project" value="TreeGrafter"/>
</dbReference>
<feature type="transmembrane region" description="Helical" evidence="3">
    <location>
        <begin position="269"/>
        <end position="289"/>
    </location>
</feature>
<feature type="region of interest" description="Disordered" evidence="2">
    <location>
        <begin position="840"/>
        <end position="864"/>
    </location>
</feature>
<reference evidence="6" key="1">
    <citation type="journal article" date="2006" name="PLoS Biol.">
        <title>Macronuclear genome sequence of the ciliate Tetrahymena thermophila, a model eukaryote.</title>
        <authorList>
            <person name="Eisen J.A."/>
            <person name="Coyne R.S."/>
            <person name="Wu M."/>
            <person name="Wu D."/>
            <person name="Thiagarajan M."/>
            <person name="Wortman J.R."/>
            <person name="Badger J.H."/>
            <person name="Ren Q."/>
            <person name="Amedeo P."/>
            <person name="Jones K.M."/>
            <person name="Tallon L.J."/>
            <person name="Delcher A.L."/>
            <person name="Salzberg S.L."/>
            <person name="Silva J.C."/>
            <person name="Haas B.J."/>
            <person name="Majoros W.H."/>
            <person name="Farzad M."/>
            <person name="Carlton J.M."/>
            <person name="Smith R.K. Jr."/>
            <person name="Garg J."/>
            <person name="Pearlman R.E."/>
            <person name="Karrer K.M."/>
            <person name="Sun L."/>
            <person name="Manning G."/>
            <person name="Elde N.C."/>
            <person name="Turkewitz A.P."/>
            <person name="Asai D.J."/>
            <person name="Wilkes D.E."/>
            <person name="Wang Y."/>
            <person name="Cai H."/>
            <person name="Collins K."/>
            <person name="Stewart B.A."/>
            <person name="Lee S.R."/>
            <person name="Wilamowska K."/>
            <person name="Weinberg Z."/>
            <person name="Ruzzo W.L."/>
            <person name="Wloga D."/>
            <person name="Gaertig J."/>
            <person name="Frankel J."/>
            <person name="Tsao C.-C."/>
            <person name="Gorovsky M.A."/>
            <person name="Keeling P.J."/>
            <person name="Waller R.F."/>
            <person name="Patron N.J."/>
            <person name="Cherry J.M."/>
            <person name="Stover N.A."/>
            <person name="Krieger C.J."/>
            <person name="del Toro C."/>
            <person name="Ryder H.F."/>
            <person name="Williamson S.C."/>
            <person name="Barbeau R.A."/>
            <person name="Hamilton E.P."/>
            <person name="Orias E."/>
        </authorList>
    </citation>
    <scope>NUCLEOTIDE SEQUENCE [LARGE SCALE GENOMIC DNA]</scope>
    <source>
        <strain evidence="6">SB210</strain>
    </source>
</reference>
<proteinExistence type="predicted"/>
<dbReference type="InterPro" id="IPR000595">
    <property type="entry name" value="cNMP-bd_dom"/>
</dbReference>
<dbReference type="PANTHER" id="PTHR45689">
    <property type="entry name" value="I[[H]] CHANNEL, ISOFORM E"/>
    <property type="match status" value="1"/>
</dbReference>
<dbReference type="SUPFAM" id="SSF81324">
    <property type="entry name" value="Voltage-gated potassium channels"/>
    <property type="match status" value="1"/>
</dbReference>
<dbReference type="InterPro" id="IPR018490">
    <property type="entry name" value="cNMP-bd_dom_sf"/>
</dbReference>
<dbReference type="InterPro" id="IPR051413">
    <property type="entry name" value="K/Na_HCN_channel"/>
</dbReference>
<evidence type="ECO:0000313" key="5">
    <source>
        <dbReference type="EMBL" id="EAR97091.2"/>
    </source>
</evidence>
<dbReference type="Gene3D" id="2.60.120.10">
    <property type="entry name" value="Jelly Rolls"/>
    <property type="match status" value="1"/>
</dbReference>
<evidence type="ECO:0000313" key="6">
    <source>
        <dbReference type="Proteomes" id="UP000009168"/>
    </source>
</evidence>
<dbReference type="InParanoid" id="Q23KM8"/>
<dbReference type="PANTHER" id="PTHR45689:SF5">
    <property type="entry name" value="I[[H]] CHANNEL, ISOFORM E"/>
    <property type="match status" value="1"/>
</dbReference>
<gene>
    <name evidence="5" type="ORF">TTHERM_01353190</name>
</gene>
<feature type="coiled-coil region" evidence="1">
    <location>
        <begin position="17"/>
        <end position="70"/>
    </location>
</feature>